<evidence type="ECO:0000256" key="3">
    <source>
        <dbReference type="ARBA" id="ARBA00023163"/>
    </source>
</evidence>
<comment type="caution">
    <text evidence="6">The sequence shown here is derived from an EMBL/GenBank/DDBJ whole genome shotgun (WGS) entry which is preliminary data.</text>
</comment>
<dbReference type="InterPro" id="IPR050707">
    <property type="entry name" value="HTH_MetabolicPath_Reg"/>
</dbReference>
<evidence type="ECO:0000313" key="7">
    <source>
        <dbReference type="Proteomes" id="UP001589862"/>
    </source>
</evidence>
<dbReference type="SMART" id="SM00346">
    <property type="entry name" value="HTH_ICLR"/>
    <property type="match status" value="1"/>
</dbReference>
<dbReference type="RefSeq" id="WP_377460311.1">
    <property type="nucleotide sequence ID" value="NZ_JBHLUB010000032.1"/>
</dbReference>
<dbReference type="Pfam" id="PF01614">
    <property type="entry name" value="IclR_C"/>
    <property type="match status" value="1"/>
</dbReference>
<dbReference type="PROSITE" id="PS51078">
    <property type="entry name" value="ICLR_ED"/>
    <property type="match status" value="1"/>
</dbReference>
<dbReference type="PANTHER" id="PTHR30136">
    <property type="entry name" value="HELIX-TURN-HELIX TRANSCRIPTIONAL REGULATOR, ICLR FAMILY"/>
    <property type="match status" value="1"/>
</dbReference>
<evidence type="ECO:0000259" key="5">
    <source>
        <dbReference type="PROSITE" id="PS51078"/>
    </source>
</evidence>
<dbReference type="PANTHER" id="PTHR30136:SF24">
    <property type="entry name" value="HTH-TYPE TRANSCRIPTIONAL REPRESSOR ALLR"/>
    <property type="match status" value="1"/>
</dbReference>
<keyword evidence="7" id="KW-1185">Reference proteome</keyword>
<dbReference type="SUPFAM" id="SSF46785">
    <property type="entry name" value="Winged helix' DNA-binding domain"/>
    <property type="match status" value="1"/>
</dbReference>
<dbReference type="InterPro" id="IPR036390">
    <property type="entry name" value="WH_DNA-bd_sf"/>
</dbReference>
<feature type="domain" description="IclR-ED" evidence="5">
    <location>
        <begin position="70"/>
        <end position="249"/>
    </location>
</feature>
<dbReference type="InterPro" id="IPR029016">
    <property type="entry name" value="GAF-like_dom_sf"/>
</dbReference>
<evidence type="ECO:0000259" key="4">
    <source>
        <dbReference type="PROSITE" id="PS51077"/>
    </source>
</evidence>
<feature type="domain" description="HTH iclR-type" evidence="4">
    <location>
        <begin position="8"/>
        <end position="69"/>
    </location>
</feature>
<evidence type="ECO:0000313" key="6">
    <source>
        <dbReference type="EMBL" id="MFC0582839.1"/>
    </source>
</evidence>
<dbReference type="Gene3D" id="3.30.450.40">
    <property type="match status" value="1"/>
</dbReference>
<dbReference type="Gene3D" id="1.10.10.10">
    <property type="entry name" value="Winged helix-like DNA-binding domain superfamily/Winged helix DNA-binding domain"/>
    <property type="match status" value="1"/>
</dbReference>
<sequence length="264" mass="28817">MANSPSGESVIHRVVRILAAFKDENPSLSLRQLARLADLPVSTVHRLVGELEIEGLLVRDDQKMLRHGHRLWEIASRGSRASSLREAALPHMEDLVNQTGSHVSLGVIEGTDVLYLERLAVDDSTVNITKIAGRLPVHGCSAGLIYMAFAPDSERELFLSRRLEKLTPDTVVEPAELRALLAKARERGFISMGGIIVPESSGISVPIFGAEGQVLAMLTLILGRGDENLPSNLPQLTFASRAISRRLGYEPDARGIRRRSAPLV</sequence>
<evidence type="ECO:0000256" key="1">
    <source>
        <dbReference type="ARBA" id="ARBA00023015"/>
    </source>
</evidence>
<accession>A0ABV6PCK0</accession>
<proteinExistence type="predicted"/>
<dbReference type="InterPro" id="IPR005471">
    <property type="entry name" value="Tscrpt_reg_IclR_N"/>
</dbReference>
<gene>
    <name evidence="6" type="ORF">ACFFFR_10715</name>
</gene>
<dbReference type="Pfam" id="PF09339">
    <property type="entry name" value="HTH_IclR"/>
    <property type="match status" value="1"/>
</dbReference>
<name>A0ABV6PCK0_9MICC</name>
<organism evidence="6 7">
    <name type="scientific">Micrococcoides hystricis</name>
    <dbReference type="NCBI Taxonomy" id="1572761"/>
    <lineage>
        <taxon>Bacteria</taxon>
        <taxon>Bacillati</taxon>
        <taxon>Actinomycetota</taxon>
        <taxon>Actinomycetes</taxon>
        <taxon>Micrococcales</taxon>
        <taxon>Micrococcaceae</taxon>
        <taxon>Micrococcoides</taxon>
    </lineage>
</organism>
<dbReference type="InterPro" id="IPR014757">
    <property type="entry name" value="Tscrpt_reg_IclR_C"/>
</dbReference>
<keyword evidence="3" id="KW-0804">Transcription</keyword>
<protein>
    <submittedName>
        <fullName evidence="6">IclR family transcriptional regulator</fullName>
    </submittedName>
</protein>
<dbReference type="PROSITE" id="PS51077">
    <property type="entry name" value="HTH_ICLR"/>
    <property type="match status" value="1"/>
</dbReference>
<dbReference type="SUPFAM" id="SSF55781">
    <property type="entry name" value="GAF domain-like"/>
    <property type="match status" value="1"/>
</dbReference>
<keyword evidence="1" id="KW-0805">Transcription regulation</keyword>
<keyword evidence="2" id="KW-0238">DNA-binding</keyword>
<dbReference type="InterPro" id="IPR036388">
    <property type="entry name" value="WH-like_DNA-bd_sf"/>
</dbReference>
<dbReference type="Proteomes" id="UP001589862">
    <property type="component" value="Unassembled WGS sequence"/>
</dbReference>
<dbReference type="EMBL" id="JBHLUB010000032">
    <property type="protein sequence ID" value="MFC0582839.1"/>
    <property type="molecule type" value="Genomic_DNA"/>
</dbReference>
<evidence type="ECO:0000256" key="2">
    <source>
        <dbReference type="ARBA" id="ARBA00023125"/>
    </source>
</evidence>
<reference evidence="6 7" key="1">
    <citation type="submission" date="2024-09" db="EMBL/GenBank/DDBJ databases">
        <authorList>
            <person name="Sun Q."/>
            <person name="Mori K."/>
        </authorList>
    </citation>
    <scope>NUCLEOTIDE SEQUENCE [LARGE SCALE GENOMIC DNA]</scope>
    <source>
        <strain evidence="6 7">NCAIM B.02604</strain>
    </source>
</reference>